<organism evidence="1 2">
    <name type="scientific">Serendipita vermifera MAFF 305830</name>
    <dbReference type="NCBI Taxonomy" id="933852"/>
    <lineage>
        <taxon>Eukaryota</taxon>
        <taxon>Fungi</taxon>
        <taxon>Dikarya</taxon>
        <taxon>Basidiomycota</taxon>
        <taxon>Agaricomycotina</taxon>
        <taxon>Agaricomycetes</taxon>
        <taxon>Sebacinales</taxon>
        <taxon>Serendipitaceae</taxon>
        <taxon>Serendipita</taxon>
    </lineage>
</organism>
<dbReference type="OrthoDB" id="3151258at2759"/>
<keyword evidence="2" id="KW-1185">Reference proteome</keyword>
<dbReference type="Gene3D" id="3.80.10.10">
    <property type="entry name" value="Ribonuclease Inhibitor"/>
    <property type="match status" value="1"/>
</dbReference>
<dbReference type="Proteomes" id="UP000054097">
    <property type="component" value="Unassembled WGS sequence"/>
</dbReference>
<gene>
    <name evidence="1" type="ORF">M408DRAFT_267099</name>
</gene>
<protein>
    <recommendedName>
        <fullName evidence="3">F-box domain-containing protein</fullName>
    </recommendedName>
</protein>
<evidence type="ECO:0008006" key="3">
    <source>
        <dbReference type="Google" id="ProtNLM"/>
    </source>
</evidence>
<reference evidence="1 2" key="1">
    <citation type="submission" date="2014-04" db="EMBL/GenBank/DDBJ databases">
        <authorList>
            <consortium name="DOE Joint Genome Institute"/>
            <person name="Kuo A."/>
            <person name="Zuccaro A."/>
            <person name="Kohler A."/>
            <person name="Nagy L.G."/>
            <person name="Floudas D."/>
            <person name="Copeland A."/>
            <person name="Barry K.W."/>
            <person name="Cichocki N."/>
            <person name="Veneault-Fourrey C."/>
            <person name="LaButti K."/>
            <person name="Lindquist E.A."/>
            <person name="Lipzen A."/>
            <person name="Lundell T."/>
            <person name="Morin E."/>
            <person name="Murat C."/>
            <person name="Sun H."/>
            <person name="Tunlid A."/>
            <person name="Henrissat B."/>
            <person name="Grigoriev I.V."/>
            <person name="Hibbett D.S."/>
            <person name="Martin F."/>
            <person name="Nordberg H.P."/>
            <person name="Cantor M.N."/>
            <person name="Hua S.X."/>
        </authorList>
    </citation>
    <scope>NUCLEOTIDE SEQUENCE [LARGE SCALE GENOMIC DNA]</scope>
    <source>
        <strain evidence="1 2">MAFF 305830</strain>
    </source>
</reference>
<sequence>MIVRGIPSLREVSFLCVIRSEDTEITPTGAKCLTHLRIKFRPRESTRIDMFRQFVKCVAGSSQLRILEIVPTRTRRKTNVLRGDVVVNHIISIHGSTLQKLKLPNFHLSSALLKRTILHCKQLRALWIGIPQNIKTELPALLAPSTSLEKIRIYVEGRWDYVYVNSLFHQTCQSLSVFKVCTTSGYQKRKTEWKVCKPNLSSTPMLNLLSVSMGE</sequence>
<evidence type="ECO:0000313" key="2">
    <source>
        <dbReference type="Proteomes" id="UP000054097"/>
    </source>
</evidence>
<proteinExistence type="predicted"/>
<name>A0A0C2W9I2_SERVB</name>
<dbReference type="EMBL" id="KN824343">
    <property type="protein sequence ID" value="KIM23073.1"/>
    <property type="molecule type" value="Genomic_DNA"/>
</dbReference>
<accession>A0A0C2W9I2</accession>
<dbReference type="AlphaFoldDB" id="A0A0C2W9I2"/>
<dbReference type="HOGENOM" id="CLU_099557_0_0_1"/>
<reference evidence="2" key="2">
    <citation type="submission" date="2015-01" db="EMBL/GenBank/DDBJ databases">
        <title>Evolutionary Origins and Diversification of the Mycorrhizal Mutualists.</title>
        <authorList>
            <consortium name="DOE Joint Genome Institute"/>
            <consortium name="Mycorrhizal Genomics Consortium"/>
            <person name="Kohler A."/>
            <person name="Kuo A."/>
            <person name="Nagy L.G."/>
            <person name="Floudas D."/>
            <person name="Copeland A."/>
            <person name="Barry K.W."/>
            <person name="Cichocki N."/>
            <person name="Veneault-Fourrey C."/>
            <person name="LaButti K."/>
            <person name="Lindquist E.A."/>
            <person name="Lipzen A."/>
            <person name="Lundell T."/>
            <person name="Morin E."/>
            <person name="Murat C."/>
            <person name="Riley R."/>
            <person name="Ohm R."/>
            <person name="Sun H."/>
            <person name="Tunlid A."/>
            <person name="Henrissat B."/>
            <person name="Grigoriev I.V."/>
            <person name="Hibbett D.S."/>
            <person name="Martin F."/>
        </authorList>
    </citation>
    <scope>NUCLEOTIDE SEQUENCE [LARGE SCALE GENOMIC DNA]</scope>
    <source>
        <strain evidence="2">MAFF 305830</strain>
    </source>
</reference>
<dbReference type="SUPFAM" id="SSF52047">
    <property type="entry name" value="RNI-like"/>
    <property type="match status" value="1"/>
</dbReference>
<dbReference type="InterPro" id="IPR032675">
    <property type="entry name" value="LRR_dom_sf"/>
</dbReference>
<evidence type="ECO:0000313" key="1">
    <source>
        <dbReference type="EMBL" id="KIM23073.1"/>
    </source>
</evidence>